<evidence type="ECO:0000313" key="2">
    <source>
        <dbReference type="Proteomes" id="UP000507470"/>
    </source>
</evidence>
<proteinExistence type="predicted"/>
<protein>
    <submittedName>
        <fullName evidence="1">Uncharacterized protein</fullName>
    </submittedName>
</protein>
<keyword evidence="2" id="KW-1185">Reference proteome</keyword>
<dbReference type="Proteomes" id="UP000507470">
    <property type="component" value="Unassembled WGS sequence"/>
</dbReference>
<dbReference type="AlphaFoldDB" id="A0A6J8BKP0"/>
<gene>
    <name evidence="1" type="ORF">MCOR_20128</name>
</gene>
<name>A0A6J8BKP0_MYTCO</name>
<accession>A0A6J8BKP0</accession>
<evidence type="ECO:0000313" key="1">
    <source>
        <dbReference type="EMBL" id="CAC5384495.1"/>
    </source>
</evidence>
<organism evidence="1 2">
    <name type="scientific">Mytilus coruscus</name>
    <name type="common">Sea mussel</name>
    <dbReference type="NCBI Taxonomy" id="42192"/>
    <lineage>
        <taxon>Eukaryota</taxon>
        <taxon>Metazoa</taxon>
        <taxon>Spiralia</taxon>
        <taxon>Lophotrochozoa</taxon>
        <taxon>Mollusca</taxon>
        <taxon>Bivalvia</taxon>
        <taxon>Autobranchia</taxon>
        <taxon>Pteriomorphia</taxon>
        <taxon>Mytilida</taxon>
        <taxon>Mytiloidea</taxon>
        <taxon>Mytilidae</taxon>
        <taxon>Mytilinae</taxon>
        <taxon>Mytilus</taxon>
    </lineage>
</organism>
<reference evidence="1 2" key="1">
    <citation type="submission" date="2020-06" db="EMBL/GenBank/DDBJ databases">
        <authorList>
            <person name="Li R."/>
            <person name="Bekaert M."/>
        </authorList>
    </citation>
    <scope>NUCLEOTIDE SEQUENCE [LARGE SCALE GENOMIC DNA]</scope>
    <source>
        <strain evidence="2">wild</strain>
    </source>
</reference>
<dbReference type="OrthoDB" id="10434816at2759"/>
<sequence length="246" mass="27794">MLDNRTHDNIRYANQECFHKDGKCTLECCECSSDCKVFIWNVTILKNTVNNSFGCQSRIEADGITYKAMVLIRHNSSDRDVELCLIHYSLLLVGFSIPNKTVVPIKGYNPIITIRPSISDVPSGTKIENDETELNTTAMHSNSVIINNADSENKVETTTFPPNTTSIKQNKVHYVYNEQTPGNLSNTLLCRWDQTLYHCSKQHCEEHLKTLTGEFNTLLNSCKEDLTPDNCDAINARLKDLTTIQS</sequence>
<dbReference type="EMBL" id="CACVKT020003579">
    <property type="protein sequence ID" value="CAC5384495.1"/>
    <property type="molecule type" value="Genomic_DNA"/>
</dbReference>